<evidence type="ECO:0000313" key="1">
    <source>
        <dbReference type="EMBL" id="EFM02416.1"/>
    </source>
</evidence>
<dbReference type="EMBL" id="AEEI01000022">
    <property type="protein sequence ID" value="EFM02416.1"/>
    <property type="molecule type" value="Genomic_DNA"/>
</dbReference>
<sequence>MKYKPHHLSAKPAPKHYVTISRRSAAEKEAMRQLMKTTQAPKLTQEEAQAITDGISILPETMMAAVSNRIYLNFLHNGKERRGNS</sequence>
<proteinExistence type="predicted"/>
<dbReference type="Proteomes" id="UP000004394">
    <property type="component" value="Unassembled WGS sequence"/>
</dbReference>
<comment type="caution">
    <text evidence="1">The sequence shown here is derived from an EMBL/GenBank/DDBJ whole genome shotgun (WGS) entry which is preliminary data.</text>
</comment>
<dbReference type="BioCyc" id="PMAR862515-HMP:GMOO-652-MONOMER"/>
<dbReference type="RefSeq" id="WP_006948434.1">
    <property type="nucleotide sequence ID" value="NZ_BAJI01000061.1"/>
</dbReference>
<keyword evidence="2" id="KW-1185">Reference proteome</keyword>
<organism evidence="1 2">
    <name type="scientific">Hoylesella marshii DSM 16973 = JCM 13450</name>
    <dbReference type="NCBI Taxonomy" id="862515"/>
    <lineage>
        <taxon>Bacteria</taxon>
        <taxon>Pseudomonadati</taxon>
        <taxon>Bacteroidota</taxon>
        <taxon>Bacteroidia</taxon>
        <taxon>Bacteroidales</taxon>
        <taxon>Prevotellaceae</taxon>
        <taxon>Hoylesella</taxon>
    </lineage>
</organism>
<evidence type="ECO:0000313" key="2">
    <source>
        <dbReference type="Proteomes" id="UP000004394"/>
    </source>
</evidence>
<protein>
    <submittedName>
        <fullName evidence="1">Uncharacterized protein</fullName>
    </submittedName>
</protein>
<dbReference type="HOGENOM" id="CLU_192259_0_0_10"/>
<dbReference type="AlphaFoldDB" id="E0NR38"/>
<accession>E0NR38</accession>
<name>E0NR38_9BACT</name>
<reference evidence="1" key="1">
    <citation type="submission" date="2010-07" db="EMBL/GenBank/DDBJ databases">
        <authorList>
            <person name="Muzny D."/>
            <person name="Qin X."/>
            <person name="Deng J."/>
            <person name="Jiang H."/>
            <person name="Liu Y."/>
            <person name="Qu J."/>
            <person name="Song X.-Z."/>
            <person name="Zhang L."/>
            <person name="Thornton R."/>
            <person name="Coyle M."/>
            <person name="Francisco L."/>
            <person name="Jackson L."/>
            <person name="Javaid M."/>
            <person name="Korchina V."/>
            <person name="Kovar C."/>
            <person name="Mata R."/>
            <person name="Mathew T."/>
            <person name="Ngo R."/>
            <person name="Nguyen L."/>
            <person name="Nguyen N."/>
            <person name="Okwuonu G."/>
            <person name="Ongeri F."/>
            <person name="Pham C."/>
            <person name="Simmons D."/>
            <person name="Wilczek-Boney K."/>
            <person name="Hale W."/>
            <person name="Jakkamsetti A."/>
            <person name="Pham P."/>
            <person name="Ruth R."/>
            <person name="San Lucas F."/>
            <person name="Warren J."/>
            <person name="Zhang J."/>
            <person name="Zhao Z."/>
            <person name="Zhou C."/>
            <person name="Zhu D."/>
            <person name="Lee S."/>
            <person name="Bess C."/>
            <person name="Blankenburg K."/>
            <person name="Forbes L."/>
            <person name="Fu Q."/>
            <person name="Gubbala S."/>
            <person name="Hirani K."/>
            <person name="Jayaseelan J.C."/>
            <person name="Lara F."/>
            <person name="Munidasa M."/>
            <person name="Palculict T."/>
            <person name="Patil S."/>
            <person name="Pu L.-L."/>
            <person name="Saada N."/>
            <person name="Tang L."/>
            <person name="Weissenberger G."/>
            <person name="Zhu Y."/>
            <person name="Hemphill L."/>
            <person name="Shang Y."/>
            <person name="Youmans B."/>
            <person name="Ayvaz T."/>
            <person name="Ross M."/>
            <person name="Santibanez J."/>
            <person name="Aqrawi P."/>
            <person name="Gross S."/>
            <person name="Joshi V."/>
            <person name="Fowler G."/>
            <person name="Nazareth L."/>
            <person name="Reid J."/>
            <person name="Worley K."/>
            <person name="Petrosino J."/>
            <person name="Highlander S."/>
            <person name="Gibbs R."/>
        </authorList>
    </citation>
    <scope>NUCLEOTIDE SEQUENCE [LARGE SCALE GENOMIC DNA]</scope>
    <source>
        <strain evidence="1">DSM 16973</strain>
    </source>
</reference>
<gene>
    <name evidence="1" type="ORF">HMPREF0658_0639</name>
</gene>